<evidence type="ECO:0000313" key="2">
    <source>
        <dbReference type="Proteomes" id="UP000822476"/>
    </source>
</evidence>
<keyword evidence="2" id="KW-1185">Reference proteome</keyword>
<proteinExistence type="predicted"/>
<gene>
    <name evidence="1" type="ORF">EG68_04481</name>
</gene>
<organism evidence="1 2">
    <name type="scientific">Paragonimus skrjabini miyazakii</name>
    <dbReference type="NCBI Taxonomy" id="59628"/>
    <lineage>
        <taxon>Eukaryota</taxon>
        <taxon>Metazoa</taxon>
        <taxon>Spiralia</taxon>
        <taxon>Lophotrochozoa</taxon>
        <taxon>Platyhelminthes</taxon>
        <taxon>Trematoda</taxon>
        <taxon>Digenea</taxon>
        <taxon>Plagiorchiida</taxon>
        <taxon>Troglotremata</taxon>
        <taxon>Troglotrematidae</taxon>
        <taxon>Paragonimus</taxon>
    </lineage>
</organism>
<dbReference type="EMBL" id="JTDE01002208">
    <property type="protein sequence ID" value="KAF7257690.1"/>
    <property type="molecule type" value="Genomic_DNA"/>
</dbReference>
<protein>
    <submittedName>
        <fullName evidence="1">Uncharacterized protein</fullName>
    </submittedName>
</protein>
<dbReference type="AlphaFoldDB" id="A0A8S9YWZ6"/>
<comment type="caution">
    <text evidence="1">The sequence shown here is derived from an EMBL/GenBank/DDBJ whole genome shotgun (WGS) entry which is preliminary data.</text>
</comment>
<accession>A0A8S9YWZ6</accession>
<evidence type="ECO:0000313" key="1">
    <source>
        <dbReference type="EMBL" id="KAF7257690.1"/>
    </source>
</evidence>
<sequence>MPKWAQDVTAQSTPFVPGSRKLPASSIAKRMLATGHRINPESTVRIIMCHTNPRFLRFAEAVAISRLKPALCVQNNYM</sequence>
<dbReference type="Proteomes" id="UP000822476">
    <property type="component" value="Unassembled WGS sequence"/>
</dbReference>
<name>A0A8S9YWZ6_9TREM</name>
<dbReference type="OrthoDB" id="6253247at2759"/>
<reference evidence="1" key="1">
    <citation type="submission" date="2019-07" db="EMBL/GenBank/DDBJ databases">
        <title>Annotation for the trematode Paragonimus miyazaki's.</title>
        <authorList>
            <person name="Choi Y.-J."/>
        </authorList>
    </citation>
    <scope>NUCLEOTIDE SEQUENCE</scope>
    <source>
        <strain evidence="1">Japan</strain>
    </source>
</reference>